<dbReference type="Pfam" id="PF00089">
    <property type="entry name" value="Trypsin"/>
    <property type="match status" value="1"/>
</dbReference>
<comment type="caution">
    <text evidence="3">The sequence shown here is derived from an EMBL/GenBank/DDBJ whole genome shotgun (WGS) entry which is preliminary data.</text>
</comment>
<feature type="non-terminal residue" evidence="3">
    <location>
        <position position="1"/>
    </location>
</feature>
<dbReference type="EMBL" id="CALNXK010000436">
    <property type="protein sequence ID" value="CAH3185634.1"/>
    <property type="molecule type" value="Genomic_DNA"/>
</dbReference>
<evidence type="ECO:0000313" key="4">
    <source>
        <dbReference type="Proteomes" id="UP001159405"/>
    </source>
</evidence>
<dbReference type="SUPFAM" id="SSF50494">
    <property type="entry name" value="Trypsin-like serine proteases"/>
    <property type="match status" value="1"/>
</dbReference>
<gene>
    <name evidence="3" type="ORF">PLOB_00033083</name>
</gene>
<sequence length="130" mass="14856">RVKSKRWIFGNDDRKQLLPNSFEAQQIPHSAACKVACKGFCWSCSGILIGSRHVLTSAHCVDGETAGALRVGFLERNGRLHWYNVMKAYIPLRWTASKALSNDYAVLKLRRPQQGELILKLHHWLCRRAQ</sequence>
<reference evidence="3 4" key="1">
    <citation type="submission" date="2022-05" db="EMBL/GenBank/DDBJ databases">
        <authorList>
            <consortium name="Genoscope - CEA"/>
            <person name="William W."/>
        </authorList>
    </citation>
    <scope>NUCLEOTIDE SEQUENCE [LARGE SCALE GENOMIC DNA]</scope>
</reference>
<keyword evidence="1" id="KW-0732">Signal</keyword>
<feature type="domain" description="Peptidase S1" evidence="2">
    <location>
        <begin position="25"/>
        <end position="113"/>
    </location>
</feature>
<proteinExistence type="predicted"/>
<dbReference type="PANTHER" id="PTHR15462:SF8">
    <property type="entry name" value="SERINE PROTEASE"/>
    <property type="match status" value="1"/>
</dbReference>
<evidence type="ECO:0000256" key="1">
    <source>
        <dbReference type="ARBA" id="ARBA00022729"/>
    </source>
</evidence>
<evidence type="ECO:0000313" key="3">
    <source>
        <dbReference type="EMBL" id="CAH3185634.1"/>
    </source>
</evidence>
<keyword evidence="4" id="KW-1185">Reference proteome</keyword>
<organism evidence="3 4">
    <name type="scientific">Porites lobata</name>
    <dbReference type="NCBI Taxonomy" id="104759"/>
    <lineage>
        <taxon>Eukaryota</taxon>
        <taxon>Metazoa</taxon>
        <taxon>Cnidaria</taxon>
        <taxon>Anthozoa</taxon>
        <taxon>Hexacorallia</taxon>
        <taxon>Scleractinia</taxon>
        <taxon>Fungiina</taxon>
        <taxon>Poritidae</taxon>
        <taxon>Porites</taxon>
    </lineage>
</organism>
<evidence type="ECO:0000259" key="2">
    <source>
        <dbReference type="Pfam" id="PF00089"/>
    </source>
</evidence>
<dbReference type="InterPro" id="IPR009003">
    <property type="entry name" value="Peptidase_S1_PA"/>
</dbReference>
<dbReference type="InterPro" id="IPR043504">
    <property type="entry name" value="Peptidase_S1_PA_chymotrypsin"/>
</dbReference>
<dbReference type="InterPro" id="IPR001254">
    <property type="entry name" value="Trypsin_dom"/>
</dbReference>
<dbReference type="Gene3D" id="2.40.10.10">
    <property type="entry name" value="Trypsin-like serine proteases"/>
    <property type="match status" value="1"/>
</dbReference>
<dbReference type="Proteomes" id="UP001159405">
    <property type="component" value="Unassembled WGS sequence"/>
</dbReference>
<dbReference type="InterPro" id="IPR050966">
    <property type="entry name" value="Glutamyl_endopeptidase"/>
</dbReference>
<dbReference type="PANTHER" id="PTHR15462">
    <property type="entry name" value="SERINE PROTEASE"/>
    <property type="match status" value="1"/>
</dbReference>
<name>A0ABN8S2H8_9CNID</name>
<protein>
    <recommendedName>
        <fullName evidence="2">Peptidase S1 domain-containing protein</fullName>
    </recommendedName>
</protein>
<accession>A0ABN8S2H8</accession>
<dbReference type="InterPro" id="IPR001314">
    <property type="entry name" value="Peptidase_S1A"/>
</dbReference>
<dbReference type="PRINTS" id="PR00722">
    <property type="entry name" value="CHYMOTRYPSIN"/>
</dbReference>